<proteinExistence type="predicted"/>
<feature type="non-terminal residue" evidence="2">
    <location>
        <position position="1"/>
    </location>
</feature>
<dbReference type="RefSeq" id="XP_025465344.1">
    <property type="nucleotide sequence ID" value="XM_025608346.1"/>
</dbReference>
<dbReference type="EMBL" id="MSFK01000021">
    <property type="protein sequence ID" value="PWY80742.1"/>
    <property type="molecule type" value="Genomic_DNA"/>
</dbReference>
<comment type="caution">
    <text evidence="2">The sequence shown here is derived from an EMBL/GenBank/DDBJ whole genome shotgun (WGS) entry which is preliminary data.</text>
</comment>
<organism evidence="2 3">
    <name type="scientific">Aspergillus sclerotioniger CBS 115572</name>
    <dbReference type="NCBI Taxonomy" id="1450535"/>
    <lineage>
        <taxon>Eukaryota</taxon>
        <taxon>Fungi</taxon>
        <taxon>Dikarya</taxon>
        <taxon>Ascomycota</taxon>
        <taxon>Pezizomycotina</taxon>
        <taxon>Eurotiomycetes</taxon>
        <taxon>Eurotiomycetidae</taxon>
        <taxon>Eurotiales</taxon>
        <taxon>Aspergillaceae</taxon>
        <taxon>Aspergillus</taxon>
        <taxon>Aspergillus subgen. Circumdati</taxon>
    </lineage>
</organism>
<evidence type="ECO:0000256" key="1">
    <source>
        <dbReference type="SAM" id="MobiDB-lite"/>
    </source>
</evidence>
<feature type="compositionally biased region" description="Polar residues" evidence="1">
    <location>
        <begin position="79"/>
        <end position="92"/>
    </location>
</feature>
<reference evidence="2 3" key="1">
    <citation type="submission" date="2016-12" db="EMBL/GenBank/DDBJ databases">
        <title>The genomes of Aspergillus section Nigri reveals drivers in fungal speciation.</title>
        <authorList>
            <consortium name="DOE Joint Genome Institute"/>
            <person name="Vesth T.C."/>
            <person name="Nybo J."/>
            <person name="Theobald S."/>
            <person name="Brandl J."/>
            <person name="Frisvad J.C."/>
            <person name="Nielsen K.F."/>
            <person name="Lyhne E.K."/>
            <person name="Kogle M.E."/>
            <person name="Kuo A."/>
            <person name="Riley R."/>
            <person name="Clum A."/>
            <person name="Nolan M."/>
            <person name="Lipzen A."/>
            <person name="Salamov A."/>
            <person name="Henrissat B."/>
            <person name="Wiebenga A."/>
            <person name="De Vries R.P."/>
            <person name="Grigoriev I.V."/>
            <person name="Mortensen U.H."/>
            <person name="Andersen M.R."/>
            <person name="Baker S.E."/>
        </authorList>
    </citation>
    <scope>NUCLEOTIDE SEQUENCE [LARGE SCALE GENOMIC DNA]</scope>
    <source>
        <strain evidence="2 3">CBS 115572</strain>
    </source>
</reference>
<dbReference type="AlphaFoldDB" id="A0A317W606"/>
<accession>A0A317W606</accession>
<evidence type="ECO:0000313" key="3">
    <source>
        <dbReference type="Proteomes" id="UP000246702"/>
    </source>
</evidence>
<sequence>LSSRASKKAIAFLLSETPFSCASGRYHVKGLVALQVLMIESLPAMLPIIPIAESACLLSTMQEYITNLETRDIPRPPLQSSVALAGSSSYPSLSDVDF</sequence>
<dbReference type="Proteomes" id="UP000246702">
    <property type="component" value="Unassembled WGS sequence"/>
</dbReference>
<evidence type="ECO:0000313" key="2">
    <source>
        <dbReference type="EMBL" id="PWY80742.1"/>
    </source>
</evidence>
<name>A0A317W606_9EURO</name>
<dbReference type="OrthoDB" id="2129069at2759"/>
<keyword evidence="3" id="KW-1185">Reference proteome</keyword>
<dbReference type="GeneID" id="37110489"/>
<protein>
    <submittedName>
        <fullName evidence="2">Uncharacterized protein</fullName>
    </submittedName>
</protein>
<feature type="region of interest" description="Disordered" evidence="1">
    <location>
        <begin position="79"/>
        <end position="98"/>
    </location>
</feature>
<gene>
    <name evidence="2" type="ORF">BO94DRAFT_470597</name>
</gene>